<dbReference type="AlphaFoldDB" id="A0A1F6T366"/>
<dbReference type="Proteomes" id="UP000178379">
    <property type="component" value="Unassembled WGS sequence"/>
</dbReference>
<organism evidence="2 3">
    <name type="scientific">Candidatus Muproteobacteria bacterium RBG_16_62_13</name>
    <dbReference type="NCBI Taxonomy" id="1817756"/>
    <lineage>
        <taxon>Bacteria</taxon>
        <taxon>Pseudomonadati</taxon>
        <taxon>Pseudomonadota</taxon>
        <taxon>Candidatus Muproteobacteria</taxon>
    </lineage>
</organism>
<dbReference type="InterPro" id="IPR036390">
    <property type="entry name" value="WH_DNA-bd_sf"/>
</dbReference>
<dbReference type="STRING" id="1817756.A2140_06765"/>
<dbReference type="InterPro" id="IPR036388">
    <property type="entry name" value="WH-like_DNA-bd_sf"/>
</dbReference>
<dbReference type="EMBL" id="MFSQ01000094">
    <property type="protein sequence ID" value="OGI39591.1"/>
    <property type="molecule type" value="Genomic_DNA"/>
</dbReference>
<evidence type="ECO:0000259" key="1">
    <source>
        <dbReference type="Pfam" id="PF18765"/>
    </source>
</evidence>
<evidence type="ECO:0000313" key="2">
    <source>
        <dbReference type="EMBL" id="OGI39591.1"/>
    </source>
</evidence>
<comment type="caution">
    <text evidence="2">The sequence shown here is derived from an EMBL/GenBank/DDBJ whole genome shotgun (WGS) entry which is preliminary data.</text>
</comment>
<accession>A0A1F6T366</accession>
<dbReference type="InterPro" id="IPR041633">
    <property type="entry name" value="Polbeta"/>
</dbReference>
<dbReference type="InterPro" id="IPR043519">
    <property type="entry name" value="NT_sf"/>
</dbReference>
<dbReference type="Gene3D" id="1.10.10.10">
    <property type="entry name" value="Winged helix-like DNA-binding domain superfamily/Winged helix DNA-binding domain"/>
    <property type="match status" value="1"/>
</dbReference>
<dbReference type="SUPFAM" id="SSF81301">
    <property type="entry name" value="Nucleotidyltransferase"/>
    <property type="match status" value="1"/>
</dbReference>
<name>A0A1F6T366_9PROT</name>
<dbReference type="CDD" id="cd05403">
    <property type="entry name" value="NT_KNTase_like"/>
    <property type="match status" value="1"/>
</dbReference>
<dbReference type="Pfam" id="PF18765">
    <property type="entry name" value="Polbeta"/>
    <property type="match status" value="1"/>
</dbReference>
<dbReference type="Gene3D" id="3.30.460.10">
    <property type="entry name" value="Beta Polymerase, domain 2"/>
    <property type="match status" value="1"/>
</dbReference>
<feature type="domain" description="Polymerase beta nucleotidyltransferase" evidence="1">
    <location>
        <begin position="108"/>
        <end position="162"/>
    </location>
</feature>
<sequence>MRTKPPTDLGTLFFGAYRRQVLGLLLLHPDESFHLREIARATNTQPGTLRRELAQLADAGVLSREKMGNLVRYKANSACPIYDELRGILKKTAGVADVMREALAPLGDKISVAFVYGSVASGAERRVSDIDVMVVGRASFEEVVGVLHASQERLRREINPNVYNLAEFKKKANEKGSFVARVLRESKLFIQGTEHDVRKLAANRKAKKYPGQI</sequence>
<dbReference type="CDD" id="cd00090">
    <property type="entry name" value="HTH_ARSR"/>
    <property type="match status" value="1"/>
</dbReference>
<proteinExistence type="predicted"/>
<protein>
    <recommendedName>
        <fullName evidence="1">Polymerase beta nucleotidyltransferase domain-containing protein</fullName>
    </recommendedName>
</protein>
<dbReference type="SUPFAM" id="SSF46785">
    <property type="entry name" value="Winged helix' DNA-binding domain"/>
    <property type="match status" value="1"/>
</dbReference>
<dbReference type="InterPro" id="IPR011991">
    <property type="entry name" value="ArsR-like_HTH"/>
</dbReference>
<dbReference type="GO" id="GO:0006355">
    <property type="term" value="P:regulation of DNA-templated transcription"/>
    <property type="evidence" value="ECO:0007669"/>
    <property type="project" value="UniProtKB-ARBA"/>
</dbReference>
<evidence type="ECO:0000313" key="3">
    <source>
        <dbReference type="Proteomes" id="UP000178379"/>
    </source>
</evidence>
<gene>
    <name evidence="2" type="ORF">A2140_06765</name>
</gene>
<reference evidence="2 3" key="1">
    <citation type="journal article" date="2016" name="Nat. Commun.">
        <title>Thousands of microbial genomes shed light on interconnected biogeochemical processes in an aquifer system.</title>
        <authorList>
            <person name="Anantharaman K."/>
            <person name="Brown C.T."/>
            <person name="Hug L.A."/>
            <person name="Sharon I."/>
            <person name="Castelle C.J."/>
            <person name="Probst A.J."/>
            <person name="Thomas B.C."/>
            <person name="Singh A."/>
            <person name="Wilkins M.J."/>
            <person name="Karaoz U."/>
            <person name="Brodie E.L."/>
            <person name="Williams K.H."/>
            <person name="Hubbard S.S."/>
            <person name="Banfield J.F."/>
        </authorList>
    </citation>
    <scope>NUCLEOTIDE SEQUENCE [LARGE SCALE GENOMIC DNA]</scope>
</reference>